<dbReference type="InterPro" id="IPR050300">
    <property type="entry name" value="GDXG_lipolytic_enzyme"/>
</dbReference>
<evidence type="ECO:0000259" key="2">
    <source>
        <dbReference type="Pfam" id="PF07859"/>
    </source>
</evidence>
<dbReference type="PANTHER" id="PTHR48081">
    <property type="entry name" value="AB HYDROLASE SUPERFAMILY PROTEIN C4A8.06C"/>
    <property type="match status" value="1"/>
</dbReference>
<dbReference type="PANTHER" id="PTHR48081:SF8">
    <property type="entry name" value="ALPHA_BETA HYDROLASE FOLD-3 DOMAIN-CONTAINING PROTEIN-RELATED"/>
    <property type="match status" value="1"/>
</dbReference>
<protein>
    <submittedName>
        <fullName evidence="3">Carboxylesterase</fullName>
    </submittedName>
</protein>
<name>A0ABQ8GAG4_9PEZI</name>
<organism evidence="3 4">
    <name type="scientific">Macrophomina phaseolina</name>
    <dbReference type="NCBI Taxonomy" id="35725"/>
    <lineage>
        <taxon>Eukaryota</taxon>
        <taxon>Fungi</taxon>
        <taxon>Dikarya</taxon>
        <taxon>Ascomycota</taxon>
        <taxon>Pezizomycotina</taxon>
        <taxon>Dothideomycetes</taxon>
        <taxon>Dothideomycetes incertae sedis</taxon>
        <taxon>Botryosphaeriales</taxon>
        <taxon>Botryosphaeriaceae</taxon>
        <taxon>Macrophomina</taxon>
    </lineage>
</organism>
<comment type="caution">
    <text evidence="3">The sequence shown here is derived from an EMBL/GenBank/DDBJ whole genome shotgun (WGS) entry which is preliminary data.</text>
</comment>
<reference evidence="3 4" key="1">
    <citation type="journal article" date="2021" name="Nat. Commun.">
        <title>Genetic determinants of endophytism in the Arabidopsis root mycobiome.</title>
        <authorList>
            <person name="Mesny F."/>
            <person name="Miyauchi S."/>
            <person name="Thiergart T."/>
            <person name="Pickel B."/>
            <person name="Atanasova L."/>
            <person name="Karlsson M."/>
            <person name="Huettel B."/>
            <person name="Barry K.W."/>
            <person name="Haridas S."/>
            <person name="Chen C."/>
            <person name="Bauer D."/>
            <person name="Andreopoulos W."/>
            <person name="Pangilinan J."/>
            <person name="LaButti K."/>
            <person name="Riley R."/>
            <person name="Lipzen A."/>
            <person name="Clum A."/>
            <person name="Drula E."/>
            <person name="Henrissat B."/>
            <person name="Kohler A."/>
            <person name="Grigoriev I.V."/>
            <person name="Martin F.M."/>
            <person name="Hacquard S."/>
        </authorList>
    </citation>
    <scope>NUCLEOTIDE SEQUENCE [LARGE SCALE GENOMIC DNA]</scope>
    <source>
        <strain evidence="3 4">MPI-SDFR-AT-0080</strain>
    </source>
</reference>
<evidence type="ECO:0000256" key="1">
    <source>
        <dbReference type="ARBA" id="ARBA00022801"/>
    </source>
</evidence>
<dbReference type="SUPFAM" id="SSF53474">
    <property type="entry name" value="alpha/beta-Hydrolases"/>
    <property type="match status" value="1"/>
</dbReference>
<accession>A0ABQ8GAG4</accession>
<keyword evidence="4" id="KW-1185">Reference proteome</keyword>
<evidence type="ECO:0000313" key="3">
    <source>
        <dbReference type="EMBL" id="KAH7050082.1"/>
    </source>
</evidence>
<proteinExistence type="predicted"/>
<gene>
    <name evidence="3" type="ORF">B0J12DRAFT_573970</name>
</gene>
<dbReference type="Pfam" id="PF07859">
    <property type="entry name" value="Abhydrolase_3"/>
    <property type="match status" value="1"/>
</dbReference>
<dbReference type="InterPro" id="IPR013094">
    <property type="entry name" value="AB_hydrolase_3"/>
</dbReference>
<dbReference type="InterPro" id="IPR029058">
    <property type="entry name" value="AB_hydrolase_fold"/>
</dbReference>
<sequence>MQRILEIAVNPCSAADLALRREQNARIEAATKAEKPWYTYPSVADFRATGMPAHHSAWLNPAADIIDIPSTYGNHTIQLRRIVPTQGEARGVWLHFHAGGFVVGSNSMCDSLLTTLADSLSLTLVSVEYRLAPEHLYPAAAEDCLDAALYALSDEGAAALGGRLRFMGGESAGGYLTVQTALALREKGVDVKRHLDGLICHYGIYDLTYTPSLLSHEKEIILSRECTIQCIDTAFPSGAELRKEGRFSPLYANLERLPPALFLVGPEDPLYDDSVFMAAKWAVAGNETSLKIVAEAFHGFTLLPCAAGEEGIAEVIKFVKAHC</sequence>
<feature type="domain" description="Alpha/beta hydrolase fold-3" evidence="2">
    <location>
        <begin position="94"/>
        <end position="301"/>
    </location>
</feature>
<dbReference type="Gene3D" id="3.40.50.1820">
    <property type="entry name" value="alpha/beta hydrolase"/>
    <property type="match status" value="1"/>
</dbReference>
<dbReference type="Proteomes" id="UP000774617">
    <property type="component" value="Unassembled WGS sequence"/>
</dbReference>
<keyword evidence="1" id="KW-0378">Hydrolase</keyword>
<dbReference type="EMBL" id="JAGTJR010000013">
    <property type="protein sequence ID" value="KAH7050082.1"/>
    <property type="molecule type" value="Genomic_DNA"/>
</dbReference>
<evidence type="ECO:0000313" key="4">
    <source>
        <dbReference type="Proteomes" id="UP000774617"/>
    </source>
</evidence>